<evidence type="ECO:0000313" key="3">
    <source>
        <dbReference type="Proteomes" id="UP000837857"/>
    </source>
</evidence>
<feature type="region of interest" description="Disordered" evidence="1">
    <location>
        <begin position="24"/>
        <end position="44"/>
    </location>
</feature>
<dbReference type="EMBL" id="OW152823">
    <property type="protein sequence ID" value="CAH2039923.1"/>
    <property type="molecule type" value="Genomic_DNA"/>
</dbReference>
<dbReference type="Proteomes" id="UP000837857">
    <property type="component" value="Chromosome 11"/>
</dbReference>
<sequence length="84" mass="9183">MNFITTTFLPCAWHRLRLLEGESAGYPAESRTPPPPPSPAKAHLSQPLRNLEGAHILSCVSPLVRPTCGTCAKFKCARDVIGLW</sequence>
<gene>
    <name evidence="2" type="ORF">IPOD504_LOCUS2114</name>
</gene>
<proteinExistence type="predicted"/>
<feature type="non-terminal residue" evidence="2">
    <location>
        <position position="84"/>
    </location>
</feature>
<evidence type="ECO:0000313" key="2">
    <source>
        <dbReference type="EMBL" id="CAH2039923.1"/>
    </source>
</evidence>
<accession>A0ABN8HV53</accession>
<keyword evidence="3" id="KW-1185">Reference proteome</keyword>
<name>A0ABN8HV53_9NEOP</name>
<reference evidence="2" key="1">
    <citation type="submission" date="2022-03" db="EMBL/GenBank/DDBJ databases">
        <authorList>
            <person name="Martin H S."/>
        </authorList>
    </citation>
    <scope>NUCLEOTIDE SEQUENCE</scope>
</reference>
<organism evidence="2 3">
    <name type="scientific">Iphiclides podalirius</name>
    <name type="common">scarce swallowtail</name>
    <dbReference type="NCBI Taxonomy" id="110791"/>
    <lineage>
        <taxon>Eukaryota</taxon>
        <taxon>Metazoa</taxon>
        <taxon>Ecdysozoa</taxon>
        <taxon>Arthropoda</taxon>
        <taxon>Hexapoda</taxon>
        <taxon>Insecta</taxon>
        <taxon>Pterygota</taxon>
        <taxon>Neoptera</taxon>
        <taxon>Endopterygota</taxon>
        <taxon>Lepidoptera</taxon>
        <taxon>Glossata</taxon>
        <taxon>Ditrysia</taxon>
        <taxon>Papilionoidea</taxon>
        <taxon>Papilionidae</taxon>
        <taxon>Papilioninae</taxon>
        <taxon>Iphiclides</taxon>
    </lineage>
</organism>
<evidence type="ECO:0000256" key="1">
    <source>
        <dbReference type="SAM" id="MobiDB-lite"/>
    </source>
</evidence>
<protein>
    <submittedName>
        <fullName evidence="2">Uncharacterized protein</fullName>
    </submittedName>
</protein>